<evidence type="ECO:0000313" key="5">
    <source>
        <dbReference type="Proteomes" id="UP001431532"/>
    </source>
</evidence>
<protein>
    <submittedName>
        <fullName evidence="4">DegV family protein</fullName>
    </submittedName>
</protein>
<dbReference type="Pfam" id="PF21645">
    <property type="entry name" value="FakA-like_M"/>
    <property type="match status" value="1"/>
</dbReference>
<name>A0AAW6UC77_9MOLU</name>
<dbReference type="SUPFAM" id="SSF101473">
    <property type="entry name" value="DhaL-like"/>
    <property type="match status" value="1"/>
</dbReference>
<dbReference type="InterPro" id="IPR003797">
    <property type="entry name" value="DegV"/>
</dbReference>
<dbReference type="SUPFAM" id="SSF82549">
    <property type="entry name" value="DAK1/DegV-like"/>
    <property type="match status" value="1"/>
</dbReference>
<dbReference type="Pfam" id="PF02734">
    <property type="entry name" value="Dak2"/>
    <property type="match status" value="1"/>
</dbReference>
<feature type="transmembrane region" description="Helical" evidence="2">
    <location>
        <begin position="564"/>
        <end position="586"/>
    </location>
</feature>
<dbReference type="InterPro" id="IPR043168">
    <property type="entry name" value="DegV_C"/>
</dbReference>
<dbReference type="PANTHER" id="PTHR33434:SF2">
    <property type="entry name" value="FATTY ACID-BINDING PROTEIN TM_1468"/>
    <property type="match status" value="1"/>
</dbReference>
<dbReference type="GO" id="GO:0006071">
    <property type="term" value="P:glycerol metabolic process"/>
    <property type="evidence" value="ECO:0007669"/>
    <property type="project" value="InterPro"/>
</dbReference>
<dbReference type="InterPro" id="IPR050270">
    <property type="entry name" value="DegV_domain_contain"/>
</dbReference>
<organism evidence="4 5">
    <name type="scientific">Peloplasma aerotolerans</name>
    <dbReference type="NCBI Taxonomy" id="3044389"/>
    <lineage>
        <taxon>Bacteria</taxon>
        <taxon>Bacillati</taxon>
        <taxon>Mycoplasmatota</taxon>
        <taxon>Mollicutes</taxon>
        <taxon>Acholeplasmatales</taxon>
        <taxon>Acholeplasmataceae</taxon>
        <taxon>Peloplasma</taxon>
    </lineage>
</organism>
<evidence type="ECO:0000259" key="3">
    <source>
        <dbReference type="PROSITE" id="PS51480"/>
    </source>
</evidence>
<keyword evidence="2" id="KW-1133">Transmembrane helix</keyword>
<evidence type="ECO:0000256" key="2">
    <source>
        <dbReference type="SAM" id="Phobius"/>
    </source>
</evidence>
<dbReference type="RefSeq" id="WP_282840166.1">
    <property type="nucleotide sequence ID" value="NZ_JASCXW010000049.1"/>
</dbReference>
<dbReference type="SMART" id="SM01120">
    <property type="entry name" value="Dak2"/>
    <property type="match status" value="1"/>
</dbReference>
<evidence type="ECO:0000313" key="4">
    <source>
        <dbReference type="EMBL" id="MDI6453716.1"/>
    </source>
</evidence>
<dbReference type="InterPro" id="IPR048394">
    <property type="entry name" value="FakA-like_M"/>
</dbReference>
<dbReference type="Gene3D" id="3.30.1180.10">
    <property type="match status" value="1"/>
</dbReference>
<comment type="caution">
    <text evidence="4">The sequence shown here is derived from an EMBL/GenBank/DDBJ whole genome shotgun (WGS) entry which is preliminary data.</text>
</comment>
<feature type="domain" description="DhaL" evidence="3">
    <location>
        <begin position="9"/>
        <end position="198"/>
    </location>
</feature>
<dbReference type="PROSITE" id="PS51482">
    <property type="entry name" value="DEGV"/>
    <property type="match status" value="1"/>
</dbReference>
<evidence type="ECO:0000256" key="1">
    <source>
        <dbReference type="ARBA" id="ARBA00023121"/>
    </source>
</evidence>
<dbReference type="Gene3D" id="1.25.40.340">
    <property type="match status" value="1"/>
</dbReference>
<proteinExistence type="predicted"/>
<dbReference type="GO" id="GO:0004371">
    <property type="term" value="F:glycerone kinase activity"/>
    <property type="evidence" value="ECO:0007669"/>
    <property type="project" value="InterPro"/>
</dbReference>
<dbReference type="EMBL" id="JASCXW010000049">
    <property type="protein sequence ID" value="MDI6453716.1"/>
    <property type="molecule type" value="Genomic_DNA"/>
</dbReference>
<accession>A0AAW6UC77</accession>
<dbReference type="InterPro" id="IPR033470">
    <property type="entry name" value="FakA-like_C"/>
</dbReference>
<reference evidence="4" key="1">
    <citation type="submission" date="2023-05" db="EMBL/GenBank/DDBJ databases">
        <title>Mariniplasma microaerophilum sp. nov., a novel anaerobic mollicute isolated from terrestrial mud volcano, Taman Peninsula, Russia.</title>
        <authorList>
            <person name="Khomyakova M.A."/>
            <person name="Merkel A.Y."/>
            <person name="Slobodkin A.I."/>
        </authorList>
    </citation>
    <scope>NUCLEOTIDE SEQUENCE</scope>
    <source>
        <strain evidence="4">M4Ah</strain>
    </source>
</reference>
<dbReference type="GO" id="GO:0008289">
    <property type="term" value="F:lipid binding"/>
    <property type="evidence" value="ECO:0007669"/>
    <property type="project" value="UniProtKB-KW"/>
</dbReference>
<dbReference type="InterPro" id="IPR036117">
    <property type="entry name" value="DhaL_dom_sf"/>
</dbReference>
<dbReference type="SMART" id="SM01121">
    <property type="entry name" value="Dak1_2"/>
    <property type="match status" value="1"/>
</dbReference>
<dbReference type="AlphaFoldDB" id="A0AAW6UC77"/>
<dbReference type="Pfam" id="PF02645">
    <property type="entry name" value="DegV"/>
    <property type="match status" value="1"/>
</dbReference>
<keyword evidence="2" id="KW-0472">Membrane</keyword>
<keyword evidence="1" id="KW-0446">Lipid-binding</keyword>
<sequence>MTTYQLTNELIYKSFIIGAKNVIQEKNALNSINVFPVPDGDTGSNLASMMNSIIELSKLGETSEETIQSIADAAIVGARGNSGIIFAQYIYGFSINIKDDVINQDVFIESATNGANYAYKSITKPVEGTMITVMRAFVDALNQFKSIAKNFVDLMSKGYEIAVEELARTPEKLAVLKENNVVDAGAKGFVHFIEGFIKALKGEDVDMHAHNHEVVEELHVDHLEDSQFRYCTEALLRGKNLDVEQMKVDLEQFGDSLVVAGSDKTIRIHIHSDLPDQVFEYLDDKGRIIEQKVDDMKRQFEAANHKKYPIALVTDSIADLPSSYFDKYQIHMIPIELLMNDSIYYDKITIQSSRFYDMMDSLEVYPTSSQPNLRSLENFFSFLTTYYKEIMVLTISKEMSGTYNAFVEAASKFQDAKIKIINTKQNSGAEGLLVLRAAEYIEQGLPFDEIVEKIESLTSKTKILVSVQTLKYMVRSGRVSKVTGIIGKILNLKPVISIDEEGKGIIFDKSLSIRSSNKKIKKHVEEVQKTYGIERFAIVHANAESRAKEYAEYFEAVIGKKPEYVMDISTVVAMNAGLGTVAIAYIRSDDK</sequence>
<keyword evidence="5" id="KW-1185">Reference proteome</keyword>
<dbReference type="PANTHER" id="PTHR33434">
    <property type="entry name" value="DEGV DOMAIN-CONTAINING PROTEIN DR_1986-RELATED"/>
    <property type="match status" value="1"/>
</dbReference>
<dbReference type="Proteomes" id="UP001431532">
    <property type="component" value="Unassembled WGS sequence"/>
</dbReference>
<dbReference type="Gene3D" id="3.40.50.10170">
    <property type="match status" value="1"/>
</dbReference>
<keyword evidence="2" id="KW-0812">Transmembrane</keyword>
<gene>
    <name evidence="4" type="ORF">QJ521_09080</name>
</gene>
<dbReference type="InterPro" id="IPR004007">
    <property type="entry name" value="DhaL_dom"/>
</dbReference>
<dbReference type="PROSITE" id="PS51480">
    <property type="entry name" value="DHAL"/>
    <property type="match status" value="1"/>
</dbReference>
<dbReference type="NCBIfam" id="TIGR00762">
    <property type="entry name" value="DegV"/>
    <property type="match status" value="1"/>
</dbReference>